<evidence type="ECO:0000256" key="1">
    <source>
        <dbReference type="SAM" id="MobiDB-lite"/>
    </source>
</evidence>
<reference evidence="2" key="2">
    <citation type="submission" date="2020-09" db="EMBL/GenBank/DDBJ databases">
        <authorList>
            <person name="Sun Q."/>
            <person name="Ohkuma M."/>
        </authorList>
    </citation>
    <scope>NUCLEOTIDE SEQUENCE</scope>
    <source>
        <strain evidence="2">JCM 3086</strain>
    </source>
</reference>
<evidence type="ECO:0000313" key="2">
    <source>
        <dbReference type="EMBL" id="GGJ46252.1"/>
    </source>
</evidence>
<dbReference type="Proteomes" id="UP000657574">
    <property type="component" value="Unassembled WGS sequence"/>
</dbReference>
<feature type="region of interest" description="Disordered" evidence="1">
    <location>
        <begin position="1"/>
        <end position="35"/>
    </location>
</feature>
<organism evidence="2 3">
    <name type="scientific">Streptomyces brasiliensis</name>
    <dbReference type="NCBI Taxonomy" id="1954"/>
    <lineage>
        <taxon>Bacteria</taxon>
        <taxon>Bacillati</taxon>
        <taxon>Actinomycetota</taxon>
        <taxon>Actinomycetes</taxon>
        <taxon>Kitasatosporales</taxon>
        <taxon>Streptomycetaceae</taxon>
        <taxon>Streptomyces</taxon>
    </lineage>
</organism>
<comment type="caution">
    <text evidence="2">The sequence shown here is derived from an EMBL/GenBank/DDBJ whole genome shotgun (WGS) entry which is preliminary data.</text>
</comment>
<protein>
    <submittedName>
        <fullName evidence="2">Uncharacterized protein</fullName>
    </submittedName>
</protein>
<evidence type="ECO:0000313" key="3">
    <source>
        <dbReference type="Proteomes" id="UP000657574"/>
    </source>
</evidence>
<keyword evidence="3" id="KW-1185">Reference proteome</keyword>
<dbReference type="EMBL" id="BMQA01000032">
    <property type="protein sequence ID" value="GGJ46252.1"/>
    <property type="molecule type" value="Genomic_DNA"/>
</dbReference>
<reference evidence="2" key="1">
    <citation type="journal article" date="2014" name="Int. J. Syst. Evol. Microbiol.">
        <title>Complete genome sequence of Corynebacterium casei LMG S-19264T (=DSM 44701T), isolated from a smear-ripened cheese.</title>
        <authorList>
            <consortium name="US DOE Joint Genome Institute (JGI-PGF)"/>
            <person name="Walter F."/>
            <person name="Albersmeier A."/>
            <person name="Kalinowski J."/>
            <person name="Ruckert C."/>
        </authorList>
    </citation>
    <scope>NUCLEOTIDE SEQUENCE</scope>
    <source>
        <strain evidence="2">JCM 3086</strain>
    </source>
</reference>
<sequence length="106" mass="10557">MSTTPLPSAGGGPGSGGSSPVRTAARFRADDPRGALRDDLATVPAEGIEPCQVVVATCSGSTDPLVARVRGSAQNLLAREPDVPARVTAGQSSAGHIQGVVDLAPQ</sequence>
<dbReference type="AlphaFoldDB" id="A0A917L7E8"/>
<gene>
    <name evidence="2" type="ORF">GCM10010121_066990</name>
</gene>
<proteinExistence type="predicted"/>
<accession>A0A917L7E8</accession>
<name>A0A917L7E8_9ACTN</name>